<dbReference type="PROSITE" id="PS51186">
    <property type="entry name" value="GNAT"/>
    <property type="match status" value="1"/>
</dbReference>
<keyword evidence="4" id="KW-1185">Reference proteome</keyword>
<dbReference type="OrthoDB" id="3389160at2"/>
<evidence type="ECO:0000313" key="4">
    <source>
        <dbReference type="Proteomes" id="UP000245790"/>
    </source>
</evidence>
<dbReference type="InterPro" id="IPR000182">
    <property type="entry name" value="GNAT_dom"/>
</dbReference>
<dbReference type="Gene3D" id="3.40.630.30">
    <property type="match status" value="1"/>
</dbReference>
<dbReference type="AlphaFoldDB" id="A0A316FRK2"/>
<evidence type="ECO:0000313" key="3">
    <source>
        <dbReference type="EMBL" id="PWK50785.1"/>
    </source>
</evidence>
<organism evidence="3 4">
    <name type="scientific">Pleionea mediterranea</name>
    <dbReference type="NCBI Taxonomy" id="523701"/>
    <lineage>
        <taxon>Bacteria</taxon>
        <taxon>Pseudomonadati</taxon>
        <taxon>Pseudomonadota</taxon>
        <taxon>Gammaproteobacteria</taxon>
        <taxon>Oceanospirillales</taxon>
        <taxon>Pleioneaceae</taxon>
        <taxon>Pleionea</taxon>
    </lineage>
</organism>
<proteinExistence type="predicted"/>
<accession>A0A316FRK2</accession>
<name>A0A316FRK2_9GAMM</name>
<protein>
    <submittedName>
        <fullName evidence="3">Acetyltransferase (GNAT) family protein</fullName>
    </submittedName>
</protein>
<reference evidence="3 4" key="1">
    <citation type="submission" date="2018-05" db="EMBL/GenBank/DDBJ databases">
        <title>Genomic Encyclopedia of Type Strains, Phase IV (KMG-IV): sequencing the most valuable type-strain genomes for metagenomic binning, comparative biology and taxonomic classification.</title>
        <authorList>
            <person name="Goeker M."/>
        </authorList>
    </citation>
    <scope>NUCLEOTIDE SEQUENCE [LARGE SCALE GENOMIC DNA]</scope>
    <source>
        <strain evidence="3 4">DSM 25350</strain>
    </source>
</reference>
<comment type="caution">
    <text evidence="3">The sequence shown here is derived from an EMBL/GenBank/DDBJ whole genome shotgun (WGS) entry which is preliminary data.</text>
</comment>
<evidence type="ECO:0000259" key="2">
    <source>
        <dbReference type="PROSITE" id="PS51186"/>
    </source>
</evidence>
<dbReference type="CDD" id="cd04301">
    <property type="entry name" value="NAT_SF"/>
    <property type="match status" value="1"/>
</dbReference>
<dbReference type="GO" id="GO:0008080">
    <property type="term" value="F:N-acetyltransferase activity"/>
    <property type="evidence" value="ECO:0007669"/>
    <property type="project" value="InterPro"/>
</dbReference>
<dbReference type="PANTHER" id="PTHR13947:SF37">
    <property type="entry name" value="LD18367P"/>
    <property type="match status" value="1"/>
</dbReference>
<dbReference type="Pfam" id="PF00583">
    <property type="entry name" value="Acetyltransf_1"/>
    <property type="match status" value="1"/>
</dbReference>
<dbReference type="Proteomes" id="UP000245790">
    <property type="component" value="Unassembled WGS sequence"/>
</dbReference>
<evidence type="ECO:0000256" key="1">
    <source>
        <dbReference type="ARBA" id="ARBA00022679"/>
    </source>
</evidence>
<dbReference type="InterPro" id="IPR050769">
    <property type="entry name" value="NAT_camello-type"/>
</dbReference>
<dbReference type="PANTHER" id="PTHR13947">
    <property type="entry name" value="GNAT FAMILY N-ACETYLTRANSFERASE"/>
    <property type="match status" value="1"/>
</dbReference>
<keyword evidence="1 3" id="KW-0808">Transferase</keyword>
<gene>
    <name evidence="3" type="ORF">C8D97_10672</name>
</gene>
<dbReference type="InterPro" id="IPR016181">
    <property type="entry name" value="Acyl_CoA_acyltransferase"/>
</dbReference>
<sequence length="169" mass="18462">MEPHKLSEISENEISELSSGLIATVANGASIGFLSGFTLSEAESYWHSVCSNLSDNLHLWVVKTEGKIVGTIQFERPTKKNGSVRGEIQKLFVDPAFRGRGIASKLVKLAEEYAFSIGISTLVLDTESGSNAEKLYTKLDWVKVGVIPGYALSPSGELKGTTYFYKQRP</sequence>
<feature type="domain" description="N-acetyltransferase" evidence="2">
    <location>
        <begin position="1"/>
        <end position="169"/>
    </location>
</feature>
<dbReference type="EMBL" id="QGGU01000006">
    <property type="protein sequence ID" value="PWK50785.1"/>
    <property type="molecule type" value="Genomic_DNA"/>
</dbReference>
<dbReference type="SUPFAM" id="SSF55729">
    <property type="entry name" value="Acyl-CoA N-acyltransferases (Nat)"/>
    <property type="match status" value="1"/>
</dbReference>
<dbReference type="RefSeq" id="WP_109763452.1">
    <property type="nucleotide sequence ID" value="NZ_QGGU01000006.1"/>
</dbReference>